<dbReference type="Gene3D" id="2.30.30.40">
    <property type="entry name" value="SH3 Domains"/>
    <property type="match status" value="1"/>
</dbReference>
<protein>
    <submittedName>
        <fullName evidence="2">Uncharacterized protein</fullName>
    </submittedName>
</protein>
<dbReference type="Proteomes" id="UP000324629">
    <property type="component" value="Unassembled WGS sequence"/>
</dbReference>
<dbReference type="EMBL" id="QNGE01001901">
    <property type="protein sequence ID" value="KAA3676600.1"/>
    <property type="molecule type" value="Genomic_DNA"/>
</dbReference>
<keyword evidence="3" id="KW-1185">Reference proteome</keyword>
<dbReference type="SUPFAM" id="SSF50044">
    <property type="entry name" value="SH3-domain"/>
    <property type="match status" value="1"/>
</dbReference>
<dbReference type="AlphaFoldDB" id="A0A5J4NMZ3"/>
<evidence type="ECO:0000313" key="3">
    <source>
        <dbReference type="Proteomes" id="UP000324629"/>
    </source>
</evidence>
<organism evidence="2 3">
    <name type="scientific">Paragonimus westermani</name>
    <dbReference type="NCBI Taxonomy" id="34504"/>
    <lineage>
        <taxon>Eukaryota</taxon>
        <taxon>Metazoa</taxon>
        <taxon>Spiralia</taxon>
        <taxon>Lophotrochozoa</taxon>
        <taxon>Platyhelminthes</taxon>
        <taxon>Trematoda</taxon>
        <taxon>Digenea</taxon>
        <taxon>Plagiorchiida</taxon>
        <taxon>Troglotremata</taxon>
        <taxon>Troglotrematidae</taxon>
        <taxon>Paragonimus</taxon>
    </lineage>
</organism>
<name>A0A5J4NMZ3_9TREM</name>
<gene>
    <name evidence="2" type="ORF">DEA37_0004578</name>
</gene>
<feature type="region of interest" description="Disordered" evidence="1">
    <location>
        <begin position="33"/>
        <end position="64"/>
    </location>
</feature>
<evidence type="ECO:0000256" key="1">
    <source>
        <dbReference type="SAM" id="MobiDB-lite"/>
    </source>
</evidence>
<accession>A0A5J4NMZ3</accession>
<evidence type="ECO:0000313" key="2">
    <source>
        <dbReference type="EMBL" id="KAA3676600.1"/>
    </source>
</evidence>
<dbReference type="InterPro" id="IPR036028">
    <property type="entry name" value="SH3-like_dom_sf"/>
</dbReference>
<feature type="compositionally biased region" description="Basic and acidic residues" evidence="1">
    <location>
        <begin position="40"/>
        <end position="55"/>
    </location>
</feature>
<sequence>MARPAARAVRHPPNVGLDRIPTSCRDVPLNPTHLIGIQRGRPDGEAVTHDFDTRRPASGQTLASEGHSQIAFVLYDYQAQRSDELTVERGSRISRTRVSREINSEQTQTNRRFNCQQKITVSDPGHGLV</sequence>
<comment type="caution">
    <text evidence="2">The sequence shown here is derived from an EMBL/GenBank/DDBJ whole genome shotgun (WGS) entry which is preliminary data.</text>
</comment>
<reference evidence="2 3" key="1">
    <citation type="journal article" date="2019" name="Gigascience">
        <title>Whole-genome sequence of the oriental lung fluke Paragonimus westermani.</title>
        <authorList>
            <person name="Oey H."/>
            <person name="Zakrzewski M."/>
            <person name="Narain K."/>
            <person name="Devi K.R."/>
            <person name="Agatsuma T."/>
            <person name="Nawaratna S."/>
            <person name="Gobert G.N."/>
            <person name="Jones M.K."/>
            <person name="Ragan M.A."/>
            <person name="McManus D.P."/>
            <person name="Krause L."/>
        </authorList>
    </citation>
    <scope>NUCLEOTIDE SEQUENCE [LARGE SCALE GENOMIC DNA]</scope>
    <source>
        <strain evidence="2 3">IND2009</strain>
    </source>
</reference>
<proteinExistence type="predicted"/>